<dbReference type="SMART" id="SM00173">
    <property type="entry name" value="RAS"/>
    <property type="match status" value="1"/>
</dbReference>
<name>A0A4U5M433_STECR</name>
<accession>A0A4U5M433</accession>
<comment type="similarity">
    <text evidence="1">Belongs to the small GTPase superfamily. RGK family.</text>
</comment>
<dbReference type="Pfam" id="PF00071">
    <property type="entry name" value="Ras"/>
    <property type="match status" value="1"/>
</dbReference>
<feature type="compositionally biased region" description="Polar residues" evidence="3">
    <location>
        <begin position="42"/>
        <end position="53"/>
    </location>
</feature>
<dbReference type="PANTHER" id="PTHR45775">
    <property type="entry name" value="RAD, GEM/KIR FAMILY MEMBER 2, ISOFORM C"/>
    <property type="match status" value="1"/>
</dbReference>
<evidence type="ECO:0000313" key="5">
    <source>
        <dbReference type="Proteomes" id="UP000298663"/>
    </source>
</evidence>
<feature type="region of interest" description="Disordered" evidence="3">
    <location>
        <begin position="1"/>
        <end position="23"/>
    </location>
</feature>
<dbReference type="GO" id="GO:0003924">
    <property type="term" value="F:GTPase activity"/>
    <property type="evidence" value="ECO:0007669"/>
    <property type="project" value="InterPro"/>
</dbReference>
<dbReference type="PROSITE" id="PS51419">
    <property type="entry name" value="RAB"/>
    <property type="match status" value="1"/>
</dbReference>
<dbReference type="PRINTS" id="PR00449">
    <property type="entry name" value="RASTRNSFRMNG"/>
</dbReference>
<feature type="region of interest" description="Disordered" evidence="3">
    <location>
        <begin position="104"/>
        <end position="144"/>
    </location>
</feature>
<protein>
    <submittedName>
        <fullName evidence="4">Uncharacterized protein</fullName>
    </submittedName>
</protein>
<keyword evidence="5" id="KW-1185">Reference proteome</keyword>
<dbReference type="STRING" id="34508.A0A4U5M433"/>
<dbReference type="GO" id="GO:0005525">
    <property type="term" value="F:GTP binding"/>
    <property type="evidence" value="ECO:0007669"/>
    <property type="project" value="InterPro"/>
</dbReference>
<dbReference type="Gene3D" id="3.40.50.300">
    <property type="entry name" value="P-loop containing nucleotide triphosphate hydrolases"/>
    <property type="match status" value="1"/>
</dbReference>
<feature type="compositionally biased region" description="Low complexity" evidence="3">
    <location>
        <begin position="134"/>
        <end position="144"/>
    </location>
</feature>
<dbReference type="InterPro" id="IPR051641">
    <property type="entry name" value="RGK_GTP-binding_reg"/>
</dbReference>
<evidence type="ECO:0000313" key="4">
    <source>
        <dbReference type="EMBL" id="TKR63530.1"/>
    </source>
</evidence>
<proteinExistence type="inferred from homology"/>
<dbReference type="EMBL" id="AZBU02000010">
    <property type="protein sequence ID" value="TKR63530.1"/>
    <property type="molecule type" value="Genomic_DNA"/>
</dbReference>
<gene>
    <name evidence="4" type="ORF">L596_027348</name>
</gene>
<organism evidence="4 5">
    <name type="scientific">Steinernema carpocapsae</name>
    <name type="common">Entomopathogenic nematode</name>
    <dbReference type="NCBI Taxonomy" id="34508"/>
    <lineage>
        <taxon>Eukaryota</taxon>
        <taxon>Metazoa</taxon>
        <taxon>Ecdysozoa</taxon>
        <taxon>Nematoda</taxon>
        <taxon>Chromadorea</taxon>
        <taxon>Rhabditida</taxon>
        <taxon>Tylenchina</taxon>
        <taxon>Panagrolaimomorpha</taxon>
        <taxon>Strongyloidoidea</taxon>
        <taxon>Steinernematidae</taxon>
        <taxon>Steinernema</taxon>
    </lineage>
</organism>
<dbReference type="Proteomes" id="UP000298663">
    <property type="component" value="Unassembled WGS sequence"/>
</dbReference>
<feature type="region of interest" description="Disordered" evidence="3">
    <location>
        <begin position="348"/>
        <end position="372"/>
    </location>
</feature>
<dbReference type="AlphaFoldDB" id="A0A4U5M433"/>
<dbReference type="OrthoDB" id="5239715at2759"/>
<reference evidence="4 5" key="2">
    <citation type="journal article" date="2019" name="G3 (Bethesda)">
        <title>Hybrid Assembly of the Genome of the Entomopathogenic Nematode Steinernema carpocapsae Identifies the X-Chromosome.</title>
        <authorList>
            <person name="Serra L."/>
            <person name="Macchietto M."/>
            <person name="Macias-Munoz A."/>
            <person name="McGill C.J."/>
            <person name="Rodriguez I.M."/>
            <person name="Rodriguez B."/>
            <person name="Murad R."/>
            <person name="Mortazavi A."/>
        </authorList>
    </citation>
    <scope>NUCLEOTIDE SEQUENCE [LARGE SCALE GENOMIC DNA]</scope>
    <source>
        <strain evidence="4 5">ALL</strain>
    </source>
</reference>
<dbReference type="PANTHER" id="PTHR45775:SF11">
    <property type="entry name" value="GTP-BINDING PROTEIN GEM"/>
    <property type="match status" value="1"/>
</dbReference>
<evidence type="ECO:0000256" key="2">
    <source>
        <dbReference type="ARBA" id="ARBA00022553"/>
    </source>
</evidence>
<dbReference type="SUPFAM" id="SSF52540">
    <property type="entry name" value="P-loop containing nucleoside triphosphate hydrolases"/>
    <property type="match status" value="1"/>
</dbReference>
<sequence length="420" mass="47758">MRQATNNSAHLRSQSFRHRSRPPVEVRRFALEDVNQERRRSTPTVSRRCSLQRSRPDVNARINQWPEAPRSSEIQERFLKLPDSEDYTRVRQFRIDAKGAVVSRGDSFRRKHNKSEHTPSPLLFANERRSRQKSTSVSSSSSGVGVENVEILQSDLFTSGAPIAEDVVDESATTSHKIYKIYVLGVVGTGKTAMINQFMTSEHRNPFAVDIEDGNEDHKIVSINLGGQLSDLVFIEADPQQTDAWQYEEVQAYVLLYSIDSRSSFREVISIIEDLRESRGNQKHVPIILAGNKADLERKRAVSKSEVRNAAAQYGFVDFEISVALNLNIDDLLVGILAEIKEYAPPEIESPHEDFENRSSSTEDGRSQNEDFRAAMRRFSQRKKRQMGIGEELEDGRCAAINPSGLFERLRQWKRGFSKC</sequence>
<feature type="compositionally biased region" description="Polar residues" evidence="3">
    <location>
        <begin position="1"/>
        <end position="14"/>
    </location>
</feature>
<dbReference type="InterPro" id="IPR001806">
    <property type="entry name" value="Small_GTPase"/>
</dbReference>
<dbReference type="GO" id="GO:0005246">
    <property type="term" value="F:calcium channel regulator activity"/>
    <property type="evidence" value="ECO:0007669"/>
    <property type="project" value="TreeGrafter"/>
</dbReference>
<dbReference type="GO" id="GO:0005886">
    <property type="term" value="C:plasma membrane"/>
    <property type="evidence" value="ECO:0007669"/>
    <property type="project" value="TreeGrafter"/>
</dbReference>
<reference evidence="4 5" key="1">
    <citation type="journal article" date="2015" name="Genome Biol.">
        <title>Comparative genomics of Steinernema reveals deeply conserved gene regulatory networks.</title>
        <authorList>
            <person name="Dillman A.R."/>
            <person name="Macchietto M."/>
            <person name="Porter C.F."/>
            <person name="Rogers A."/>
            <person name="Williams B."/>
            <person name="Antoshechkin I."/>
            <person name="Lee M.M."/>
            <person name="Goodwin Z."/>
            <person name="Lu X."/>
            <person name="Lewis E.E."/>
            <person name="Goodrich-Blair H."/>
            <person name="Stock S.P."/>
            <person name="Adams B.J."/>
            <person name="Sternberg P.W."/>
            <person name="Mortazavi A."/>
        </authorList>
    </citation>
    <scope>NUCLEOTIDE SEQUENCE [LARGE SCALE GENOMIC DNA]</scope>
    <source>
        <strain evidence="4 5">ALL</strain>
    </source>
</reference>
<evidence type="ECO:0000256" key="3">
    <source>
        <dbReference type="SAM" id="MobiDB-lite"/>
    </source>
</evidence>
<dbReference type="PROSITE" id="PS51421">
    <property type="entry name" value="RAS"/>
    <property type="match status" value="1"/>
</dbReference>
<comment type="caution">
    <text evidence="4">The sequence shown here is derived from an EMBL/GenBank/DDBJ whole genome shotgun (WGS) entry which is preliminary data.</text>
</comment>
<feature type="region of interest" description="Disordered" evidence="3">
    <location>
        <begin position="35"/>
        <end position="58"/>
    </location>
</feature>
<evidence type="ECO:0000256" key="1">
    <source>
        <dbReference type="ARBA" id="ARBA00008846"/>
    </source>
</evidence>
<keyword evidence="2" id="KW-0597">Phosphoprotein</keyword>
<dbReference type="InterPro" id="IPR027417">
    <property type="entry name" value="P-loop_NTPase"/>
</dbReference>
<dbReference type="SMART" id="SM00175">
    <property type="entry name" value="RAB"/>
    <property type="match status" value="1"/>
</dbReference>